<dbReference type="STRING" id="1109443.G4TVL4"/>
<dbReference type="Pfam" id="PF13424">
    <property type="entry name" value="TPR_12"/>
    <property type="match status" value="2"/>
</dbReference>
<dbReference type="OMA" id="HPETIHA"/>
<gene>
    <name evidence="1" type="ORF">PIIN_09341</name>
</gene>
<sequence>MTWKNAVAHLDGKEKGWLLFVDNADSPELNLRPYLPTSTHGSVLITTRNAQCINYAPDGAVPVGGLEESEAVDLLHTIAGMAPASKAESLEIARELGMLALAITQAGVYIRKTRRLDTYLETFRKHRNQLLSKQPDIGSDYTSSTYTAFDLSFHKLQRTSQEFLKLCAFLHHSFIPSTLFKQSTMSGFTTYIVRTNFTPPESDTAFISKLREIFSDTWDEFAFQDIVDSASQASFINVSTDGLFYGIHPLLQTYIKDSLDETDNRSYCRVTAQLLLGAIRPWGSNAEFWQLLPHANSIPRSIQSENVACALAFHTLYESIGSWAICQELLESVLTSLHLSHAKEHEGVTWVKIKLANAVQQSGRLEEAEKMQRDMLDLQLEMYGPRHPDTIVAMSNLAATLGDLGQLEEAEKLQRDVLSLQREISGPVHPDTIIAMSNLGATLADRGQLDEAEKMQRDVLALRLEIFGPKNRGTIRAMINLASTLCDLGQFDGAQKLQRDALALRLEISGQRHPDTLKTSFALSFTLCLLGQREEALQLLRETQTMRREVLGEDHPITQQSKLLIEVITAQSRPNL</sequence>
<dbReference type="InterPro" id="IPR011990">
    <property type="entry name" value="TPR-like_helical_dom_sf"/>
</dbReference>
<proteinExistence type="predicted"/>
<dbReference type="EMBL" id="CAFZ01000436">
    <property type="protein sequence ID" value="CCA75357.1"/>
    <property type="molecule type" value="Genomic_DNA"/>
</dbReference>
<evidence type="ECO:0000313" key="2">
    <source>
        <dbReference type="Proteomes" id="UP000007148"/>
    </source>
</evidence>
<dbReference type="PANTHER" id="PTHR46082">
    <property type="entry name" value="ATP/GTP-BINDING PROTEIN-RELATED"/>
    <property type="match status" value="1"/>
</dbReference>
<organism evidence="1 2">
    <name type="scientific">Serendipita indica (strain DSM 11827)</name>
    <name type="common">Root endophyte fungus</name>
    <name type="synonym">Piriformospora indica</name>
    <dbReference type="NCBI Taxonomy" id="1109443"/>
    <lineage>
        <taxon>Eukaryota</taxon>
        <taxon>Fungi</taxon>
        <taxon>Dikarya</taxon>
        <taxon>Basidiomycota</taxon>
        <taxon>Agaricomycotina</taxon>
        <taxon>Agaricomycetes</taxon>
        <taxon>Sebacinales</taxon>
        <taxon>Serendipitaceae</taxon>
        <taxon>Serendipita</taxon>
    </lineage>
</organism>
<dbReference type="SUPFAM" id="SSF48452">
    <property type="entry name" value="TPR-like"/>
    <property type="match status" value="2"/>
</dbReference>
<dbReference type="SUPFAM" id="SSF52540">
    <property type="entry name" value="P-loop containing nucleoside triphosphate hydrolases"/>
    <property type="match status" value="1"/>
</dbReference>
<dbReference type="InParanoid" id="G4TVL4"/>
<comment type="caution">
    <text evidence="1">The sequence shown here is derived from an EMBL/GenBank/DDBJ whole genome shotgun (WGS) entry which is preliminary data.</text>
</comment>
<dbReference type="AlphaFoldDB" id="G4TVL4"/>
<dbReference type="Gene3D" id="1.25.40.10">
    <property type="entry name" value="Tetratricopeptide repeat domain"/>
    <property type="match status" value="2"/>
</dbReference>
<dbReference type="PANTHER" id="PTHR46082:SF6">
    <property type="entry name" value="AAA+ ATPASE DOMAIN-CONTAINING PROTEIN-RELATED"/>
    <property type="match status" value="1"/>
</dbReference>
<dbReference type="InterPro" id="IPR053137">
    <property type="entry name" value="NLR-like"/>
</dbReference>
<reference evidence="1 2" key="1">
    <citation type="journal article" date="2011" name="PLoS Pathog.">
        <title>Endophytic Life Strategies Decoded by Genome and Transcriptome Analyses of the Mutualistic Root Symbiont Piriformospora indica.</title>
        <authorList>
            <person name="Zuccaro A."/>
            <person name="Lahrmann U."/>
            <person name="Guldener U."/>
            <person name="Langen G."/>
            <person name="Pfiffi S."/>
            <person name="Biedenkopf D."/>
            <person name="Wong P."/>
            <person name="Samans B."/>
            <person name="Grimm C."/>
            <person name="Basiewicz M."/>
            <person name="Murat C."/>
            <person name="Martin F."/>
            <person name="Kogel K.H."/>
        </authorList>
    </citation>
    <scope>NUCLEOTIDE SEQUENCE [LARGE SCALE GENOMIC DNA]</scope>
    <source>
        <strain evidence="1 2">DSM 11827</strain>
    </source>
</reference>
<protein>
    <recommendedName>
        <fullName evidence="3">Kinesin light chain</fullName>
    </recommendedName>
</protein>
<keyword evidence="2" id="KW-1185">Reference proteome</keyword>
<evidence type="ECO:0000313" key="1">
    <source>
        <dbReference type="EMBL" id="CCA75357.1"/>
    </source>
</evidence>
<name>G4TVL4_SERID</name>
<dbReference type="OrthoDB" id="1658288at2759"/>
<dbReference type="Proteomes" id="UP000007148">
    <property type="component" value="Unassembled WGS sequence"/>
</dbReference>
<accession>G4TVL4</accession>
<dbReference type="InterPro" id="IPR027417">
    <property type="entry name" value="P-loop_NTPase"/>
</dbReference>
<dbReference type="HOGENOM" id="CLU_000288_125_8_1"/>
<evidence type="ECO:0008006" key="3">
    <source>
        <dbReference type="Google" id="ProtNLM"/>
    </source>
</evidence>
<dbReference type="eggNOG" id="KOG1840">
    <property type="taxonomic scope" value="Eukaryota"/>
</dbReference>
<dbReference type="Pfam" id="PF13374">
    <property type="entry name" value="TPR_10"/>
    <property type="match status" value="1"/>
</dbReference>